<protein>
    <submittedName>
        <fullName evidence="2">Uncharacterized protein</fullName>
    </submittedName>
</protein>
<organism evidence="2 3">
    <name type="scientific">Fragariocoptes setiger</name>
    <dbReference type="NCBI Taxonomy" id="1670756"/>
    <lineage>
        <taxon>Eukaryota</taxon>
        <taxon>Metazoa</taxon>
        <taxon>Ecdysozoa</taxon>
        <taxon>Arthropoda</taxon>
        <taxon>Chelicerata</taxon>
        <taxon>Arachnida</taxon>
        <taxon>Acari</taxon>
        <taxon>Acariformes</taxon>
        <taxon>Trombidiformes</taxon>
        <taxon>Prostigmata</taxon>
        <taxon>Eupodina</taxon>
        <taxon>Eriophyoidea</taxon>
        <taxon>Phytoptidae</taxon>
        <taxon>Fragariocoptes</taxon>
    </lineage>
</organism>
<sequence>LYRPRRDFRDPISHVQNTSDDLIRMIYFSRVDPCNLRRIDQLSAVHRQMAKYKSHYAGSQFLHRYTLAVAKICNLNVYSNSVEAQSHLAAHPELDILRDDNHAGTIGTQLAAVLGSEVASELPQDALRVFVKNGEDRWFVTPSVVTGCALYILGAGVADFALLLGGVPILTLIDILPSKSDFIKKNPATPKIPLQKFSLSNASLKHPRSKEFDLRLLQNITSWIQRTSVPKEHVLPIIQTFIASQWISRQAAMVLVVAILVSLVLLLVEAIKRLRAQQTFREHNIPHSDKVNFFSGNMFEFVLDDHNVKEIKKRHNELGDTHGMYYGAVPWILKQILISFIASTFGKGTNLSMPTRLMSRHSKMRTDNVIENLQEIVNLVLDLIEQKIAHNHNSDEDAAPH</sequence>
<comment type="caution">
    <text evidence="2">The sequence shown here is derived from an EMBL/GenBank/DDBJ whole genome shotgun (WGS) entry which is preliminary data.</text>
</comment>
<evidence type="ECO:0000313" key="2">
    <source>
        <dbReference type="EMBL" id="KAG9509542.1"/>
    </source>
</evidence>
<dbReference type="Proteomes" id="UP000825002">
    <property type="component" value="Unassembled WGS sequence"/>
</dbReference>
<reference evidence="2 3" key="1">
    <citation type="submission" date="2020-10" db="EMBL/GenBank/DDBJ databases">
        <authorList>
            <person name="Klimov P.B."/>
            <person name="Dyachkov S.M."/>
            <person name="Chetverikov P.E."/>
        </authorList>
    </citation>
    <scope>NUCLEOTIDE SEQUENCE [LARGE SCALE GENOMIC DNA]</scope>
    <source>
        <strain evidence="2">BMOC 18-1129-001#AD2665</strain>
        <tissue evidence="2">Entire mites</tissue>
    </source>
</reference>
<keyword evidence="1" id="KW-0812">Transmembrane</keyword>
<feature type="non-terminal residue" evidence="2">
    <location>
        <position position="1"/>
    </location>
</feature>
<keyword evidence="3" id="KW-1185">Reference proteome</keyword>
<gene>
    <name evidence="2" type="ORF">GZH46_01936</name>
</gene>
<proteinExistence type="predicted"/>
<keyword evidence="1" id="KW-1133">Transmembrane helix</keyword>
<evidence type="ECO:0000313" key="3">
    <source>
        <dbReference type="Proteomes" id="UP000825002"/>
    </source>
</evidence>
<accession>A0ABQ7S7Y5</accession>
<evidence type="ECO:0000256" key="1">
    <source>
        <dbReference type="SAM" id="Phobius"/>
    </source>
</evidence>
<feature type="transmembrane region" description="Helical" evidence="1">
    <location>
        <begin position="251"/>
        <end position="271"/>
    </location>
</feature>
<dbReference type="EMBL" id="JAIFTH010000426">
    <property type="protein sequence ID" value="KAG9509542.1"/>
    <property type="molecule type" value="Genomic_DNA"/>
</dbReference>
<name>A0ABQ7S7Y5_9ACAR</name>
<keyword evidence="1" id="KW-0472">Membrane</keyword>